<protein>
    <submittedName>
        <fullName evidence="1">Uncharacterized protein</fullName>
    </submittedName>
</protein>
<dbReference type="AlphaFoldDB" id="A0A8J4Y1H4"/>
<evidence type="ECO:0000313" key="1">
    <source>
        <dbReference type="EMBL" id="KAG0718287.1"/>
    </source>
</evidence>
<dbReference type="Proteomes" id="UP000770661">
    <property type="component" value="Unassembled WGS sequence"/>
</dbReference>
<gene>
    <name evidence="1" type="ORF">GWK47_052712</name>
</gene>
<keyword evidence="2" id="KW-1185">Reference proteome</keyword>
<accession>A0A8J4Y1H4</accession>
<dbReference type="OrthoDB" id="6355951at2759"/>
<name>A0A8J4Y1H4_CHIOP</name>
<comment type="caution">
    <text evidence="1">The sequence shown here is derived from an EMBL/GenBank/DDBJ whole genome shotgun (WGS) entry which is preliminary data.</text>
</comment>
<evidence type="ECO:0000313" key="2">
    <source>
        <dbReference type="Proteomes" id="UP000770661"/>
    </source>
</evidence>
<organism evidence="1 2">
    <name type="scientific">Chionoecetes opilio</name>
    <name type="common">Atlantic snow crab</name>
    <name type="synonym">Cancer opilio</name>
    <dbReference type="NCBI Taxonomy" id="41210"/>
    <lineage>
        <taxon>Eukaryota</taxon>
        <taxon>Metazoa</taxon>
        <taxon>Ecdysozoa</taxon>
        <taxon>Arthropoda</taxon>
        <taxon>Crustacea</taxon>
        <taxon>Multicrustacea</taxon>
        <taxon>Malacostraca</taxon>
        <taxon>Eumalacostraca</taxon>
        <taxon>Eucarida</taxon>
        <taxon>Decapoda</taxon>
        <taxon>Pleocyemata</taxon>
        <taxon>Brachyura</taxon>
        <taxon>Eubrachyura</taxon>
        <taxon>Majoidea</taxon>
        <taxon>Majidae</taxon>
        <taxon>Chionoecetes</taxon>
    </lineage>
</organism>
<reference evidence="1" key="1">
    <citation type="submission" date="2020-07" db="EMBL/GenBank/DDBJ databases">
        <title>The High-quality genome of the commercially important snow crab, Chionoecetes opilio.</title>
        <authorList>
            <person name="Jeong J.-H."/>
            <person name="Ryu S."/>
        </authorList>
    </citation>
    <scope>NUCLEOTIDE SEQUENCE</scope>
    <source>
        <strain evidence="1">MADBK_172401_WGS</strain>
        <tissue evidence="1">Digestive gland</tissue>
    </source>
</reference>
<sequence>MTPRFVEAAENLETLLDREVRGSRSLVSTPRSLLRPEDTLPALPTQSVLLVLAAMAHASATCYKETLRILDGELMKEVCLFIPQAVDGSTFYHDHPEDRMRVVTSATGQVLRAKALKMLGQETESLKECIRDPPTSGDLLQNTGHIHRSTSTIQKCQGLSSKS</sequence>
<proteinExistence type="predicted"/>
<dbReference type="EMBL" id="JACEEZ010016272">
    <property type="protein sequence ID" value="KAG0718287.1"/>
    <property type="molecule type" value="Genomic_DNA"/>
</dbReference>